<dbReference type="Proteomes" id="UP000309340">
    <property type="component" value="Unassembled WGS sequence"/>
</dbReference>
<sequence length="67" mass="7304">MTSKRIPLASVPNAINSPFRNIAATNGKRTRAQLGDAGQGQPPAKRQQVIEIPDVDEENVDPRRRVG</sequence>
<name>A0A4U0WGT3_9PEZI</name>
<evidence type="ECO:0000256" key="1">
    <source>
        <dbReference type="SAM" id="MobiDB-lite"/>
    </source>
</evidence>
<dbReference type="OrthoDB" id="21380at2759"/>
<feature type="non-terminal residue" evidence="2">
    <location>
        <position position="67"/>
    </location>
</feature>
<reference evidence="2 3" key="1">
    <citation type="submission" date="2017-03" db="EMBL/GenBank/DDBJ databases">
        <title>Genomes of endolithic fungi from Antarctica.</title>
        <authorList>
            <person name="Coleine C."/>
            <person name="Masonjones S."/>
            <person name="Stajich J.E."/>
        </authorList>
    </citation>
    <scope>NUCLEOTIDE SEQUENCE [LARGE SCALE GENOMIC DNA]</scope>
    <source>
        <strain evidence="2 3">CCFEE 5184</strain>
    </source>
</reference>
<dbReference type="EMBL" id="NAJQ01001124">
    <property type="protein sequence ID" value="TKA62132.1"/>
    <property type="molecule type" value="Genomic_DNA"/>
</dbReference>
<evidence type="ECO:0000313" key="2">
    <source>
        <dbReference type="EMBL" id="TKA62132.1"/>
    </source>
</evidence>
<dbReference type="AlphaFoldDB" id="A0A4U0WGT3"/>
<accession>A0A4U0WGT3</accession>
<gene>
    <name evidence="2" type="ORF">B0A55_11407</name>
</gene>
<organism evidence="2 3">
    <name type="scientific">Friedmanniomyces simplex</name>
    <dbReference type="NCBI Taxonomy" id="329884"/>
    <lineage>
        <taxon>Eukaryota</taxon>
        <taxon>Fungi</taxon>
        <taxon>Dikarya</taxon>
        <taxon>Ascomycota</taxon>
        <taxon>Pezizomycotina</taxon>
        <taxon>Dothideomycetes</taxon>
        <taxon>Dothideomycetidae</taxon>
        <taxon>Mycosphaerellales</taxon>
        <taxon>Teratosphaeriaceae</taxon>
        <taxon>Friedmanniomyces</taxon>
    </lineage>
</organism>
<comment type="caution">
    <text evidence="2">The sequence shown here is derived from an EMBL/GenBank/DDBJ whole genome shotgun (WGS) entry which is preliminary data.</text>
</comment>
<proteinExistence type="predicted"/>
<evidence type="ECO:0000313" key="3">
    <source>
        <dbReference type="Proteomes" id="UP000309340"/>
    </source>
</evidence>
<feature type="region of interest" description="Disordered" evidence="1">
    <location>
        <begin position="30"/>
        <end position="67"/>
    </location>
</feature>
<keyword evidence="3" id="KW-1185">Reference proteome</keyword>
<protein>
    <submittedName>
        <fullName evidence="2">Uncharacterized protein</fullName>
    </submittedName>
</protein>